<dbReference type="PROSITE" id="PS50893">
    <property type="entry name" value="ABC_TRANSPORTER_2"/>
    <property type="match status" value="1"/>
</dbReference>
<evidence type="ECO:0000313" key="5">
    <source>
        <dbReference type="EMBL" id="MCA9726660.1"/>
    </source>
</evidence>
<reference evidence="5" key="1">
    <citation type="submission" date="2020-04" db="EMBL/GenBank/DDBJ databases">
        <authorList>
            <person name="Zhang T."/>
        </authorList>
    </citation>
    <scope>NUCLEOTIDE SEQUENCE</scope>
    <source>
        <strain evidence="5">HKST-UBA01</strain>
    </source>
</reference>
<dbReference type="SMART" id="SM00382">
    <property type="entry name" value="AAA"/>
    <property type="match status" value="1"/>
</dbReference>
<dbReference type="AlphaFoldDB" id="A0A956LVU9"/>
<evidence type="ECO:0000256" key="3">
    <source>
        <dbReference type="ARBA" id="ARBA00022840"/>
    </source>
</evidence>
<organism evidence="5 6">
    <name type="scientific">Eiseniibacteriota bacterium</name>
    <dbReference type="NCBI Taxonomy" id="2212470"/>
    <lineage>
        <taxon>Bacteria</taxon>
        <taxon>Candidatus Eiseniibacteriota</taxon>
    </lineage>
</organism>
<keyword evidence="2" id="KW-0547">Nucleotide-binding</keyword>
<proteinExistence type="predicted"/>
<evidence type="ECO:0000256" key="2">
    <source>
        <dbReference type="ARBA" id="ARBA00022741"/>
    </source>
</evidence>
<dbReference type="CDD" id="cd03235">
    <property type="entry name" value="ABC_Metallic_Cations"/>
    <property type="match status" value="1"/>
</dbReference>
<dbReference type="PANTHER" id="PTHR42734">
    <property type="entry name" value="METAL TRANSPORT SYSTEM ATP-BINDING PROTEIN TM_0124-RELATED"/>
    <property type="match status" value="1"/>
</dbReference>
<feature type="domain" description="ABC transporter" evidence="4">
    <location>
        <begin position="6"/>
        <end position="237"/>
    </location>
</feature>
<dbReference type="InterPro" id="IPR027417">
    <property type="entry name" value="P-loop_NTPase"/>
</dbReference>
<reference evidence="5" key="2">
    <citation type="journal article" date="2021" name="Microbiome">
        <title>Successional dynamics and alternative stable states in a saline activated sludge microbial community over 9 years.</title>
        <authorList>
            <person name="Wang Y."/>
            <person name="Ye J."/>
            <person name="Ju F."/>
            <person name="Liu L."/>
            <person name="Boyd J.A."/>
            <person name="Deng Y."/>
            <person name="Parks D.H."/>
            <person name="Jiang X."/>
            <person name="Yin X."/>
            <person name="Woodcroft B.J."/>
            <person name="Tyson G.W."/>
            <person name="Hugenholtz P."/>
            <person name="Polz M.F."/>
            <person name="Zhang T."/>
        </authorList>
    </citation>
    <scope>NUCLEOTIDE SEQUENCE</scope>
    <source>
        <strain evidence="5">HKST-UBA01</strain>
    </source>
</reference>
<dbReference type="InterPro" id="IPR050153">
    <property type="entry name" value="Metal_Ion_Import_ABC"/>
</dbReference>
<dbReference type="InterPro" id="IPR003593">
    <property type="entry name" value="AAA+_ATPase"/>
</dbReference>
<dbReference type="FunFam" id="3.40.50.300:FF:000134">
    <property type="entry name" value="Iron-enterobactin ABC transporter ATP-binding protein"/>
    <property type="match status" value="1"/>
</dbReference>
<name>A0A956LVU9_UNCEI</name>
<keyword evidence="1" id="KW-0813">Transport</keyword>
<dbReference type="Proteomes" id="UP000697710">
    <property type="component" value="Unassembled WGS sequence"/>
</dbReference>
<dbReference type="GO" id="GO:0005524">
    <property type="term" value="F:ATP binding"/>
    <property type="evidence" value="ECO:0007669"/>
    <property type="project" value="UniProtKB-KW"/>
</dbReference>
<dbReference type="EMBL" id="JAGQHR010000053">
    <property type="protein sequence ID" value="MCA9726660.1"/>
    <property type="molecule type" value="Genomic_DNA"/>
</dbReference>
<evidence type="ECO:0000313" key="6">
    <source>
        <dbReference type="Proteomes" id="UP000697710"/>
    </source>
</evidence>
<dbReference type="Pfam" id="PF00005">
    <property type="entry name" value="ABC_tran"/>
    <property type="match status" value="1"/>
</dbReference>
<comment type="caution">
    <text evidence="5">The sequence shown here is derived from an EMBL/GenBank/DDBJ whole genome shotgun (WGS) entry which is preliminary data.</text>
</comment>
<sequence>MTIQVIQLERVSVKFGLTNVLEDIDLVVPRGDFLGIIGPNGAGKSVLLRTILGLVHPDAGSVRVLGQAPSAARGRVGYVPQLAGFDRSFPISVLDVVLMGRLSRIPLLRRFSGPDREAALHALDRVNMGERARRQVGKLSGGEVQRVMIARALAVEAEILLLDEPTASLDPQAAHDLYDLLEELAESATIVLVSHDVGVMSDRVRRVVCLNRRLVHDSAHGADPDALQRTYGHRVSTVEHDHPFHD</sequence>
<evidence type="ECO:0000256" key="1">
    <source>
        <dbReference type="ARBA" id="ARBA00022448"/>
    </source>
</evidence>
<accession>A0A956LVU9</accession>
<protein>
    <submittedName>
        <fullName evidence="5">ABC transporter ATP-binding protein</fullName>
    </submittedName>
</protein>
<dbReference type="InterPro" id="IPR003439">
    <property type="entry name" value="ABC_transporter-like_ATP-bd"/>
</dbReference>
<dbReference type="SUPFAM" id="SSF52540">
    <property type="entry name" value="P-loop containing nucleoside triphosphate hydrolases"/>
    <property type="match status" value="1"/>
</dbReference>
<keyword evidence="3 5" id="KW-0067">ATP-binding</keyword>
<dbReference type="Gene3D" id="3.40.50.300">
    <property type="entry name" value="P-loop containing nucleotide triphosphate hydrolases"/>
    <property type="match status" value="1"/>
</dbReference>
<gene>
    <name evidence="5" type="ORF">KC729_03190</name>
</gene>
<evidence type="ECO:0000259" key="4">
    <source>
        <dbReference type="PROSITE" id="PS50893"/>
    </source>
</evidence>
<dbReference type="GO" id="GO:0016887">
    <property type="term" value="F:ATP hydrolysis activity"/>
    <property type="evidence" value="ECO:0007669"/>
    <property type="project" value="InterPro"/>
</dbReference>